<dbReference type="RefSeq" id="WP_176803815.1">
    <property type="nucleotide sequence ID" value="NZ_JABXYJ010000005.1"/>
</dbReference>
<proteinExistence type="predicted"/>
<evidence type="ECO:0000313" key="2">
    <source>
        <dbReference type="EMBL" id="NVO78294.1"/>
    </source>
</evidence>
<sequence>MKKIKQISLLLVMLTYLSLTQAKDNQQICIYKSAVISIAIAERNSGMSPQEALPPLKRFAKDGLSLDWIKKAINLVYFNSAFTNANGEVAGNQVYNQCMRPDFEYKPLK</sequence>
<comment type="caution">
    <text evidence="2">The sequence shown here is derived from an EMBL/GenBank/DDBJ whole genome shotgun (WGS) entry which is preliminary data.</text>
</comment>
<gene>
    <name evidence="2" type="ORF">HV832_10685</name>
</gene>
<protein>
    <submittedName>
        <fullName evidence="2">Uncharacterized protein</fullName>
    </submittedName>
</protein>
<accession>A0A850QPH5</accession>
<organism evidence="2 3">
    <name type="scientific">Undibacterium oligocarboniphilum</name>
    <dbReference type="NCBI Taxonomy" id="666702"/>
    <lineage>
        <taxon>Bacteria</taxon>
        <taxon>Pseudomonadati</taxon>
        <taxon>Pseudomonadota</taxon>
        <taxon>Betaproteobacteria</taxon>
        <taxon>Burkholderiales</taxon>
        <taxon>Oxalobacteraceae</taxon>
        <taxon>Undibacterium</taxon>
    </lineage>
</organism>
<keyword evidence="3" id="KW-1185">Reference proteome</keyword>
<dbReference type="EMBL" id="JABXYJ010000005">
    <property type="protein sequence ID" value="NVO78294.1"/>
    <property type="molecule type" value="Genomic_DNA"/>
</dbReference>
<feature type="signal peptide" evidence="1">
    <location>
        <begin position="1"/>
        <end position="22"/>
    </location>
</feature>
<dbReference type="Proteomes" id="UP000588051">
    <property type="component" value="Unassembled WGS sequence"/>
</dbReference>
<evidence type="ECO:0000256" key="1">
    <source>
        <dbReference type="SAM" id="SignalP"/>
    </source>
</evidence>
<reference evidence="2 3" key="1">
    <citation type="submission" date="2020-06" db="EMBL/GenBank/DDBJ databases">
        <authorList>
            <person name="Qiu C."/>
            <person name="Liu Z."/>
        </authorList>
    </citation>
    <scope>NUCLEOTIDE SEQUENCE [LARGE SCALE GENOMIC DNA]</scope>
    <source>
        <strain evidence="2 3">EM 1</strain>
    </source>
</reference>
<keyword evidence="1" id="KW-0732">Signal</keyword>
<name>A0A850QPH5_9BURK</name>
<evidence type="ECO:0000313" key="3">
    <source>
        <dbReference type="Proteomes" id="UP000588051"/>
    </source>
</evidence>
<dbReference type="AlphaFoldDB" id="A0A850QPH5"/>
<feature type="chain" id="PRO_5032409426" evidence="1">
    <location>
        <begin position="23"/>
        <end position="109"/>
    </location>
</feature>